<sequence length="133" mass="15726">MKRDLKLYFGKTEAIASDLNEYLRAVTTMEKALSNVCKKLKNCEGKSIDAILNTQEDLEKDINKCKSEIKDLYELFQGYNTDMQNIMWPKNKENMMRVDRNDIWWNKYQISQQVEVIHNLKISMRIPKGMPMV</sequence>
<comment type="caution">
    <text evidence="2">The sequence shown here is derived from an EMBL/GenBank/DDBJ whole genome shotgun (WGS) entry which is preliminary data.</text>
</comment>
<dbReference type="Proteomes" id="UP000255036">
    <property type="component" value="Unassembled WGS sequence"/>
</dbReference>
<protein>
    <submittedName>
        <fullName evidence="2">Uncharacterized protein</fullName>
    </submittedName>
</protein>
<reference evidence="2 3" key="1">
    <citation type="submission" date="2018-07" db="EMBL/GenBank/DDBJ databases">
        <title>Anaerosacharophilus polymeroproducens gen. nov. sp. nov., an anaerobic bacterium isolated from salt field.</title>
        <authorList>
            <person name="Kim W."/>
            <person name="Yang S.-H."/>
            <person name="Oh J."/>
            <person name="Lee J.-H."/>
            <person name="Kwon K.K."/>
        </authorList>
    </citation>
    <scope>NUCLEOTIDE SEQUENCE [LARGE SCALE GENOMIC DNA]</scope>
    <source>
        <strain evidence="2 3">MCWD5</strain>
    </source>
</reference>
<feature type="coiled-coil region" evidence="1">
    <location>
        <begin position="48"/>
        <end position="75"/>
    </location>
</feature>
<dbReference type="EMBL" id="QRCT01000012">
    <property type="protein sequence ID" value="RDU24558.1"/>
    <property type="molecule type" value="Genomic_DNA"/>
</dbReference>
<accession>A0A371AY91</accession>
<gene>
    <name evidence="2" type="ORF">DWV06_03590</name>
</gene>
<evidence type="ECO:0000256" key="1">
    <source>
        <dbReference type="SAM" id="Coils"/>
    </source>
</evidence>
<dbReference type="AlphaFoldDB" id="A0A371AY91"/>
<dbReference type="OrthoDB" id="2053385at2"/>
<keyword evidence="1" id="KW-0175">Coiled coil</keyword>
<dbReference type="RefSeq" id="WP_115480791.1">
    <property type="nucleotide sequence ID" value="NZ_QRCT01000012.1"/>
</dbReference>
<evidence type="ECO:0000313" key="2">
    <source>
        <dbReference type="EMBL" id="RDU24558.1"/>
    </source>
</evidence>
<keyword evidence="3" id="KW-1185">Reference proteome</keyword>
<evidence type="ECO:0000313" key="3">
    <source>
        <dbReference type="Proteomes" id="UP000255036"/>
    </source>
</evidence>
<organism evidence="2 3">
    <name type="scientific">Anaerosacchariphilus polymeriproducens</name>
    <dbReference type="NCBI Taxonomy" id="1812858"/>
    <lineage>
        <taxon>Bacteria</taxon>
        <taxon>Bacillati</taxon>
        <taxon>Bacillota</taxon>
        <taxon>Clostridia</taxon>
        <taxon>Lachnospirales</taxon>
        <taxon>Lachnospiraceae</taxon>
        <taxon>Anaerosacchariphilus</taxon>
    </lineage>
</organism>
<name>A0A371AY91_9FIRM</name>
<proteinExistence type="predicted"/>